<evidence type="ECO:0000256" key="2">
    <source>
        <dbReference type="ARBA" id="ARBA00012438"/>
    </source>
</evidence>
<keyword evidence="4" id="KW-0808">Transferase</keyword>
<dbReference type="Gene3D" id="3.30.565.10">
    <property type="entry name" value="Histidine kinase-like ATPase, C-terminal domain"/>
    <property type="match status" value="1"/>
</dbReference>
<feature type="domain" description="Histidine kinase" evidence="7">
    <location>
        <begin position="255"/>
        <end position="469"/>
    </location>
</feature>
<organism evidence="8 9">
    <name type="scientific">Longimicrobium terrae</name>
    <dbReference type="NCBI Taxonomy" id="1639882"/>
    <lineage>
        <taxon>Bacteria</taxon>
        <taxon>Pseudomonadati</taxon>
        <taxon>Gemmatimonadota</taxon>
        <taxon>Longimicrobiia</taxon>
        <taxon>Longimicrobiales</taxon>
        <taxon>Longimicrobiaceae</taxon>
        <taxon>Longimicrobium</taxon>
    </lineage>
</organism>
<evidence type="ECO:0000259" key="7">
    <source>
        <dbReference type="PROSITE" id="PS50109"/>
    </source>
</evidence>
<dbReference type="CDD" id="cd00082">
    <property type="entry name" value="HisKA"/>
    <property type="match status" value="2"/>
</dbReference>
<evidence type="ECO:0000256" key="5">
    <source>
        <dbReference type="ARBA" id="ARBA00022777"/>
    </source>
</evidence>
<dbReference type="PANTHER" id="PTHR43711:SF1">
    <property type="entry name" value="HISTIDINE KINASE 1"/>
    <property type="match status" value="1"/>
</dbReference>
<dbReference type="SMART" id="SM00388">
    <property type="entry name" value="HisKA"/>
    <property type="match status" value="2"/>
</dbReference>
<dbReference type="GO" id="GO:0000155">
    <property type="term" value="F:phosphorelay sensor kinase activity"/>
    <property type="evidence" value="ECO:0007669"/>
    <property type="project" value="InterPro"/>
</dbReference>
<comment type="caution">
    <text evidence="8">The sequence shown here is derived from an EMBL/GenBank/DDBJ whole genome shotgun (WGS) entry which is preliminary data.</text>
</comment>
<keyword evidence="3" id="KW-0597">Phosphoprotein</keyword>
<comment type="catalytic activity">
    <reaction evidence="1">
        <text>ATP + protein L-histidine = ADP + protein N-phospho-L-histidine.</text>
        <dbReference type="EC" id="2.7.13.3"/>
    </reaction>
</comment>
<evidence type="ECO:0000313" key="8">
    <source>
        <dbReference type="EMBL" id="MBB6069149.1"/>
    </source>
</evidence>
<proteinExistence type="predicted"/>
<evidence type="ECO:0000256" key="4">
    <source>
        <dbReference type="ARBA" id="ARBA00022679"/>
    </source>
</evidence>
<evidence type="ECO:0000256" key="3">
    <source>
        <dbReference type="ARBA" id="ARBA00022553"/>
    </source>
</evidence>
<protein>
    <recommendedName>
        <fullName evidence="2">histidine kinase</fullName>
        <ecNumber evidence="2">2.7.13.3</ecNumber>
    </recommendedName>
</protein>
<dbReference type="RefSeq" id="WP_170038148.1">
    <property type="nucleotide sequence ID" value="NZ_JABDTL010000002.1"/>
</dbReference>
<sequence>MSGADGAEPVRHPLPSRLIHDLRTPLAQIIGYSEMLAEQAEDAGDGRIVPDLHKVTAAGRRMLALIEDSFAGFSTGAADDEPPAAGADAGPGVRGGISLAEFILANREPILAEWEAFARTCGPAAASMDIEGLRDHANEMLTVIAKDLQTPQTADAQSDKAQGAAPVVEDAAATAAEEHGADRAESGFTVEQMISEYRALRASVIRLWTRARGALLASDLEDLTRFNEAIDQSLAESITRYSDDLARSREMFLAILGHDLRTPLGAVLTSARFMLESQELPEPSRALAGTIANSSNRMVQMVGALLDLTRTRLGGGIPIVAEPMDMGHAARDVVNEISAAHPLRSVVLEAEGDLEGDWDCARISQALSNLLGNALEHGSRDTPVTLRIRGDAREVTASVHNQGPPISRDRMASLFDPMKGGGGPGRTGASANLGLGLYIADRIVRAHAGTIRVDSSEGAGTTFAVHLPR</sequence>
<dbReference type="InterPro" id="IPR036097">
    <property type="entry name" value="HisK_dim/P_sf"/>
</dbReference>
<dbReference type="Pfam" id="PF00512">
    <property type="entry name" value="HisKA"/>
    <property type="match status" value="2"/>
</dbReference>
<dbReference type="InterPro" id="IPR050736">
    <property type="entry name" value="Sensor_HK_Regulatory"/>
</dbReference>
<dbReference type="SUPFAM" id="SSF47384">
    <property type="entry name" value="Homodimeric domain of signal transducing histidine kinase"/>
    <property type="match status" value="2"/>
</dbReference>
<evidence type="ECO:0000313" key="9">
    <source>
        <dbReference type="Proteomes" id="UP000582837"/>
    </source>
</evidence>
<accession>A0A841GS50</accession>
<dbReference type="InterPro" id="IPR036890">
    <property type="entry name" value="HATPase_C_sf"/>
</dbReference>
<dbReference type="InterPro" id="IPR005467">
    <property type="entry name" value="His_kinase_dom"/>
</dbReference>
<dbReference type="SMART" id="SM00387">
    <property type="entry name" value="HATPase_c"/>
    <property type="match status" value="1"/>
</dbReference>
<dbReference type="EMBL" id="JACHIA010000002">
    <property type="protein sequence ID" value="MBB6069149.1"/>
    <property type="molecule type" value="Genomic_DNA"/>
</dbReference>
<dbReference type="Gene3D" id="1.10.287.130">
    <property type="match status" value="2"/>
</dbReference>
<dbReference type="Pfam" id="PF02518">
    <property type="entry name" value="HATPase_c"/>
    <property type="match status" value="1"/>
</dbReference>
<gene>
    <name evidence="8" type="ORF">HNQ61_000764</name>
</gene>
<evidence type="ECO:0000256" key="6">
    <source>
        <dbReference type="ARBA" id="ARBA00023012"/>
    </source>
</evidence>
<keyword evidence="6" id="KW-0902">Two-component regulatory system</keyword>
<dbReference type="PANTHER" id="PTHR43711">
    <property type="entry name" value="TWO-COMPONENT HISTIDINE KINASE"/>
    <property type="match status" value="1"/>
</dbReference>
<reference evidence="8 9" key="1">
    <citation type="submission" date="2020-08" db="EMBL/GenBank/DDBJ databases">
        <title>Genomic Encyclopedia of Type Strains, Phase IV (KMG-IV): sequencing the most valuable type-strain genomes for metagenomic binning, comparative biology and taxonomic classification.</title>
        <authorList>
            <person name="Goeker M."/>
        </authorList>
    </citation>
    <scope>NUCLEOTIDE SEQUENCE [LARGE SCALE GENOMIC DNA]</scope>
    <source>
        <strain evidence="8 9">DSM 29007</strain>
    </source>
</reference>
<dbReference type="InterPro" id="IPR003594">
    <property type="entry name" value="HATPase_dom"/>
</dbReference>
<name>A0A841GS50_9BACT</name>
<keyword evidence="5 8" id="KW-0418">Kinase</keyword>
<dbReference type="AlphaFoldDB" id="A0A841GS50"/>
<dbReference type="PROSITE" id="PS50109">
    <property type="entry name" value="HIS_KIN"/>
    <property type="match status" value="1"/>
</dbReference>
<dbReference type="Proteomes" id="UP000582837">
    <property type="component" value="Unassembled WGS sequence"/>
</dbReference>
<dbReference type="InterPro" id="IPR003661">
    <property type="entry name" value="HisK_dim/P_dom"/>
</dbReference>
<dbReference type="EC" id="2.7.13.3" evidence="2"/>
<dbReference type="SUPFAM" id="SSF55874">
    <property type="entry name" value="ATPase domain of HSP90 chaperone/DNA topoisomerase II/histidine kinase"/>
    <property type="match status" value="1"/>
</dbReference>
<dbReference type="InterPro" id="IPR004358">
    <property type="entry name" value="Sig_transdc_His_kin-like_C"/>
</dbReference>
<keyword evidence="9" id="KW-1185">Reference proteome</keyword>
<evidence type="ECO:0000256" key="1">
    <source>
        <dbReference type="ARBA" id="ARBA00000085"/>
    </source>
</evidence>
<dbReference type="PRINTS" id="PR00344">
    <property type="entry name" value="BCTRLSENSOR"/>
</dbReference>